<evidence type="ECO:0000256" key="5">
    <source>
        <dbReference type="ARBA" id="ARBA00023180"/>
    </source>
</evidence>
<dbReference type="PROSITE" id="PS01187">
    <property type="entry name" value="EGF_CA"/>
    <property type="match status" value="1"/>
</dbReference>
<dbReference type="PRINTS" id="PR00010">
    <property type="entry name" value="EGFBLOOD"/>
</dbReference>
<feature type="disulfide bond" evidence="6">
    <location>
        <begin position="240"/>
        <end position="250"/>
    </location>
</feature>
<dbReference type="EMBL" id="JAIWYP010000006">
    <property type="protein sequence ID" value="KAH3807754.1"/>
    <property type="molecule type" value="Genomic_DNA"/>
</dbReference>
<dbReference type="SMART" id="SM00181">
    <property type="entry name" value="EGF"/>
    <property type="match status" value="6"/>
</dbReference>
<comment type="caution">
    <text evidence="6">Lacks conserved residue(s) required for the propagation of feature annotation.</text>
</comment>
<feature type="disulfide bond" evidence="6">
    <location>
        <begin position="261"/>
        <end position="270"/>
    </location>
</feature>
<dbReference type="InterPro" id="IPR001881">
    <property type="entry name" value="EGF-like_Ca-bd_dom"/>
</dbReference>
<evidence type="ECO:0000256" key="2">
    <source>
        <dbReference type="ARBA" id="ARBA00022729"/>
    </source>
</evidence>
<dbReference type="InterPro" id="IPR009030">
    <property type="entry name" value="Growth_fac_rcpt_cys_sf"/>
</dbReference>
<evidence type="ECO:0000313" key="10">
    <source>
        <dbReference type="EMBL" id="KAH3807754.1"/>
    </source>
</evidence>
<dbReference type="InterPro" id="IPR000742">
    <property type="entry name" value="EGF"/>
</dbReference>
<dbReference type="PROSITE" id="PS50026">
    <property type="entry name" value="EGF_3"/>
    <property type="match status" value="5"/>
</dbReference>
<evidence type="ECO:0000256" key="8">
    <source>
        <dbReference type="SAM" id="SignalP"/>
    </source>
</evidence>
<dbReference type="SUPFAM" id="SSF57184">
    <property type="entry name" value="Growth factor receptor domain"/>
    <property type="match status" value="1"/>
</dbReference>
<reference evidence="10" key="2">
    <citation type="submission" date="2020-11" db="EMBL/GenBank/DDBJ databases">
        <authorList>
            <person name="McCartney M.A."/>
            <person name="Auch B."/>
            <person name="Kono T."/>
            <person name="Mallez S."/>
            <person name="Becker A."/>
            <person name="Gohl D.M."/>
            <person name="Silverstein K.A.T."/>
            <person name="Koren S."/>
            <person name="Bechman K.B."/>
            <person name="Herman A."/>
            <person name="Abrahante J.E."/>
            <person name="Garbe J."/>
        </authorList>
    </citation>
    <scope>NUCLEOTIDE SEQUENCE</scope>
    <source>
        <strain evidence="10">Duluth1</strain>
        <tissue evidence="10">Whole animal</tissue>
    </source>
</reference>
<reference evidence="10" key="1">
    <citation type="journal article" date="2019" name="bioRxiv">
        <title>The Genome of the Zebra Mussel, Dreissena polymorpha: A Resource for Invasive Species Research.</title>
        <authorList>
            <person name="McCartney M.A."/>
            <person name="Auch B."/>
            <person name="Kono T."/>
            <person name="Mallez S."/>
            <person name="Zhang Y."/>
            <person name="Obille A."/>
            <person name="Becker A."/>
            <person name="Abrahante J.E."/>
            <person name="Garbe J."/>
            <person name="Badalamenti J.P."/>
            <person name="Herman A."/>
            <person name="Mangelson H."/>
            <person name="Liachko I."/>
            <person name="Sullivan S."/>
            <person name="Sone E.D."/>
            <person name="Koren S."/>
            <person name="Silverstein K.A.T."/>
            <person name="Beckman K.B."/>
            <person name="Gohl D.M."/>
        </authorList>
    </citation>
    <scope>NUCLEOTIDE SEQUENCE</scope>
    <source>
        <strain evidence="10">Duluth1</strain>
        <tissue evidence="10">Whole animal</tissue>
    </source>
</reference>
<evidence type="ECO:0000256" key="7">
    <source>
        <dbReference type="SAM" id="Phobius"/>
    </source>
</evidence>
<gene>
    <name evidence="10" type="ORF">DPMN_136102</name>
</gene>
<evidence type="ECO:0000313" key="11">
    <source>
        <dbReference type="Proteomes" id="UP000828390"/>
    </source>
</evidence>
<keyword evidence="11" id="KW-1185">Reference proteome</keyword>
<dbReference type="GO" id="GO:0005509">
    <property type="term" value="F:calcium ion binding"/>
    <property type="evidence" value="ECO:0007669"/>
    <property type="project" value="InterPro"/>
</dbReference>
<keyword evidence="7" id="KW-0812">Transmembrane</keyword>
<keyword evidence="7" id="KW-0472">Membrane</keyword>
<feature type="domain" description="EGF-like" evidence="9">
    <location>
        <begin position="194"/>
        <end position="234"/>
    </location>
</feature>
<evidence type="ECO:0000256" key="6">
    <source>
        <dbReference type="PROSITE-ProRule" id="PRU00076"/>
    </source>
</evidence>
<dbReference type="InterPro" id="IPR000152">
    <property type="entry name" value="EGF-type_Asp/Asn_hydroxyl_site"/>
</dbReference>
<dbReference type="PANTHER" id="PTHR12916:SF4">
    <property type="entry name" value="UNINFLATABLE, ISOFORM C"/>
    <property type="match status" value="1"/>
</dbReference>
<feature type="transmembrane region" description="Helical" evidence="7">
    <location>
        <begin position="409"/>
        <end position="432"/>
    </location>
</feature>
<keyword evidence="5" id="KW-0325">Glycoprotein</keyword>
<evidence type="ECO:0000256" key="1">
    <source>
        <dbReference type="ARBA" id="ARBA00022536"/>
    </source>
</evidence>
<name>A0A9D4JF89_DREPO</name>
<dbReference type="SUPFAM" id="SSF57196">
    <property type="entry name" value="EGF/Laminin"/>
    <property type="match status" value="3"/>
</dbReference>
<feature type="domain" description="EGF-like" evidence="9">
    <location>
        <begin position="311"/>
        <end position="347"/>
    </location>
</feature>
<keyword evidence="7" id="KW-1133">Transmembrane helix</keyword>
<feature type="domain" description="EGF-like" evidence="9">
    <location>
        <begin position="349"/>
        <end position="385"/>
    </location>
</feature>
<dbReference type="PANTHER" id="PTHR12916">
    <property type="entry name" value="CYTOCHROME C OXIDASE POLYPEPTIDE VIC-2"/>
    <property type="match status" value="1"/>
</dbReference>
<evidence type="ECO:0000256" key="3">
    <source>
        <dbReference type="ARBA" id="ARBA00022737"/>
    </source>
</evidence>
<comment type="caution">
    <text evidence="10">The sequence shown here is derived from an EMBL/GenBank/DDBJ whole genome shotgun (WGS) entry which is preliminary data.</text>
</comment>
<dbReference type="AlphaFoldDB" id="A0A9D4JF89"/>
<keyword evidence="4 6" id="KW-1015">Disulfide bond</keyword>
<feature type="signal peptide" evidence="8">
    <location>
        <begin position="1"/>
        <end position="16"/>
    </location>
</feature>
<feature type="disulfide bond" evidence="6">
    <location>
        <begin position="299"/>
        <end position="308"/>
    </location>
</feature>
<keyword evidence="2 8" id="KW-0732">Signal</keyword>
<dbReference type="SMART" id="SM00179">
    <property type="entry name" value="EGF_CA"/>
    <property type="match status" value="4"/>
</dbReference>
<feature type="disulfide bond" evidence="6">
    <location>
        <begin position="375"/>
        <end position="384"/>
    </location>
</feature>
<dbReference type="FunFam" id="2.10.25.10:FF:000066">
    <property type="entry name" value="FAT atypical cadherin 4"/>
    <property type="match status" value="1"/>
</dbReference>
<dbReference type="InterPro" id="IPR018097">
    <property type="entry name" value="EGF_Ca-bd_CS"/>
</dbReference>
<protein>
    <recommendedName>
        <fullName evidence="9">EGF-like domain-containing protein</fullName>
    </recommendedName>
</protein>
<proteinExistence type="predicted"/>
<dbReference type="Proteomes" id="UP000828390">
    <property type="component" value="Unassembled WGS sequence"/>
</dbReference>
<dbReference type="FunFam" id="2.10.25.10:FF:000472">
    <property type="entry name" value="Uncharacterized protein, isoform A"/>
    <property type="match status" value="1"/>
</dbReference>
<feature type="domain" description="EGF-like" evidence="9">
    <location>
        <begin position="236"/>
        <end position="271"/>
    </location>
</feature>
<sequence length="514" mass="56466">MIILFVLFSVISGCESQSNCKFDQLSEFYKYAERILSIDPENQTWCIDDEPCEDIGENFDDKIKMDMATNNSIRLRVVKATRLMIYNATDDLDSPGACASPVENAPFLESDNNTLLMLPRHLHFLESSITVLAEFAANPPDDATSTRCWKLVFSIHKCPSDNRGLMCSGNGLCLLREGLPQCHCCVGFTGLYCRESTCFEADCQNGGTCLVSKDVTGYEPVCVCPVNTTGSRCEVALNPCWSNPCFHGVCVNNSSGYDCFCVPGYHGPDCRFEFDECASNPCLNDGTCEDMIDAFKCRCYHGYRGSKCEIKVDLCNPNPCAANISCIDLGKNVHCACPSGRTGDKCDHVISACLSSPCNSHATCIEKNGGYKCLCPATFAGKQCEYIMDIFSPPVETSELSDSAHRHNLYIVAGTLGTLVLVVVAVLVACYCRIYETYRQLRWHRLRNHIGRSVSCPDLDMHGSREELYKGARLSVDSALLGNTARLQGNSSRCYENSTFESTGSGAAMSVLQV</sequence>
<dbReference type="Gene3D" id="2.10.25.10">
    <property type="entry name" value="Laminin"/>
    <property type="match status" value="5"/>
</dbReference>
<feature type="disulfide bond" evidence="6">
    <location>
        <begin position="224"/>
        <end position="233"/>
    </location>
</feature>
<dbReference type="PROSITE" id="PS01186">
    <property type="entry name" value="EGF_2"/>
    <property type="match status" value="2"/>
</dbReference>
<keyword evidence="3" id="KW-0677">Repeat</keyword>
<dbReference type="Pfam" id="PF00008">
    <property type="entry name" value="EGF"/>
    <property type="match status" value="4"/>
</dbReference>
<evidence type="ECO:0000259" key="9">
    <source>
        <dbReference type="PROSITE" id="PS50026"/>
    </source>
</evidence>
<organism evidence="10 11">
    <name type="scientific">Dreissena polymorpha</name>
    <name type="common">Zebra mussel</name>
    <name type="synonym">Mytilus polymorpha</name>
    <dbReference type="NCBI Taxonomy" id="45954"/>
    <lineage>
        <taxon>Eukaryota</taxon>
        <taxon>Metazoa</taxon>
        <taxon>Spiralia</taxon>
        <taxon>Lophotrochozoa</taxon>
        <taxon>Mollusca</taxon>
        <taxon>Bivalvia</taxon>
        <taxon>Autobranchia</taxon>
        <taxon>Heteroconchia</taxon>
        <taxon>Euheterodonta</taxon>
        <taxon>Imparidentia</taxon>
        <taxon>Neoheterodontei</taxon>
        <taxon>Myida</taxon>
        <taxon>Dreissenoidea</taxon>
        <taxon>Dreissenidae</taxon>
        <taxon>Dreissena</taxon>
    </lineage>
</organism>
<feature type="disulfide bond" evidence="6">
    <location>
        <begin position="337"/>
        <end position="346"/>
    </location>
</feature>
<evidence type="ECO:0000256" key="4">
    <source>
        <dbReference type="ARBA" id="ARBA00023157"/>
    </source>
</evidence>
<dbReference type="PROSITE" id="PS00010">
    <property type="entry name" value="ASX_HYDROXYL"/>
    <property type="match status" value="2"/>
</dbReference>
<dbReference type="PROSITE" id="PS00022">
    <property type="entry name" value="EGF_1"/>
    <property type="match status" value="5"/>
</dbReference>
<feature type="chain" id="PRO_5039687290" description="EGF-like domain-containing protein" evidence="8">
    <location>
        <begin position="17"/>
        <end position="514"/>
    </location>
</feature>
<accession>A0A9D4JF89</accession>
<feature type="domain" description="EGF-like" evidence="9">
    <location>
        <begin position="273"/>
        <end position="309"/>
    </location>
</feature>
<dbReference type="CDD" id="cd00054">
    <property type="entry name" value="EGF_CA"/>
    <property type="match status" value="2"/>
</dbReference>
<keyword evidence="1 6" id="KW-0245">EGF-like domain</keyword>